<proteinExistence type="predicted"/>
<dbReference type="AlphaFoldDB" id="A0A369LR51"/>
<gene>
    <name evidence="1" type="ORF">C1881_01420</name>
</gene>
<dbReference type="Pfam" id="PF06675">
    <property type="entry name" value="DUF1177"/>
    <property type="match status" value="1"/>
</dbReference>
<comment type="caution">
    <text evidence="1">The sequence shown here is derived from an EMBL/GenBank/DDBJ whole genome shotgun (WGS) entry which is preliminary data.</text>
</comment>
<dbReference type="Proteomes" id="UP000253975">
    <property type="component" value="Unassembled WGS sequence"/>
</dbReference>
<reference evidence="1 2" key="1">
    <citation type="journal article" date="2018" name="Elife">
        <title>Discovery and characterization of a prevalent human gut bacterial enzyme sufficient for the inactivation of a family of plant toxins.</title>
        <authorList>
            <person name="Koppel N."/>
            <person name="Bisanz J.E."/>
            <person name="Pandelia M.E."/>
            <person name="Turnbaugh P.J."/>
            <person name="Balskus E.P."/>
        </authorList>
    </citation>
    <scope>NUCLEOTIDE SEQUENCE [LARGE SCALE GENOMIC DNA]</scope>
    <source>
        <strain evidence="1 2">OB21 GAM31</strain>
    </source>
</reference>
<dbReference type="InterPro" id="IPR009561">
    <property type="entry name" value="DUF1177"/>
</dbReference>
<dbReference type="RefSeq" id="WP_114614763.1">
    <property type="nucleotide sequence ID" value="NZ_PPTO01000002.1"/>
</dbReference>
<organism evidence="1 2">
    <name type="scientific">Slackia isoflavoniconvertens</name>
    <dbReference type="NCBI Taxonomy" id="572010"/>
    <lineage>
        <taxon>Bacteria</taxon>
        <taxon>Bacillati</taxon>
        <taxon>Actinomycetota</taxon>
        <taxon>Coriobacteriia</taxon>
        <taxon>Eggerthellales</taxon>
        <taxon>Eggerthellaceae</taxon>
        <taxon>Slackia</taxon>
    </lineage>
</organism>
<accession>A0A369LR51</accession>
<dbReference type="EMBL" id="PPTO01000002">
    <property type="protein sequence ID" value="RDB60578.1"/>
    <property type="molecule type" value="Genomic_DNA"/>
</dbReference>
<sequence>MLFKHLIELYELLDSPQASGAIVADYLKAIDPECTVETYPLEGPKGTTDMVRVRIPGAHGKTSGGDAPTIGLLGRLGGLGARPERIGFVSDGDGALTALACAAKLLDMHKKGDILPGDVFVSTHVCPHAPTMPHKPVPFMGSPTSTAAINAEEVTPELDAILVVDTTKGNRIANNRGFAISPTVKQGVVMRVSEDLLGIAEIATGKLPQVFAISTLDITPYGNGLYHLNSIMQPCTCTDAPVVGVAITTQTAVPGCATGATRLPDLDEAGTFMIETAKAFTAGDASFYDPAEYDLFVQRYGSMAHLQTMGNLPAENPMA</sequence>
<name>A0A369LR51_9ACTN</name>
<evidence type="ECO:0000313" key="1">
    <source>
        <dbReference type="EMBL" id="RDB60578.1"/>
    </source>
</evidence>
<evidence type="ECO:0000313" key="2">
    <source>
        <dbReference type="Proteomes" id="UP000253975"/>
    </source>
</evidence>
<protein>
    <submittedName>
        <fullName evidence="1">DUF1177 domain-containing protein</fullName>
    </submittedName>
</protein>